<accession>B9XSZ2</accession>
<keyword evidence="3" id="KW-1185">Reference proteome</keyword>
<proteinExistence type="predicted"/>
<evidence type="ECO:0000256" key="1">
    <source>
        <dbReference type="SAM" id="Phobius"/>
    </source>
</evidence>
<protein>
    <submittedName>
        <fullName evidence="2">Uncharacterized protein</fullName>
    </submittedName>
</protein>
<comment type="caution">
    <text evidence="2">The sequence shown here is derived from an EMBL/GenBank/DDBJ whole genome shotgun (WGS) entry which is preliminary data.</text>
</comment>
<dbReference type="RefSeq" id="WP_007418925.1">
    <property type="nucleotide sequence ID" value="NZ_ABOX02000091.1"/>
</dbReference>
<reference evidence="2 3" key="1">
    <citation type="journal article" date="2011" name="J. Bacteriol.">
        <title>Genome sequence of 'Pedosphaera parvula' Ellin514, an aerobic Verrucomicrobial isolate from pasture soil.</title>
        <authorList>
            <person name="Kant R."/>
            <person name="van Passel M.W."/>
            <person name="Sangwan P."/>
            <person name="Palva A."/>
            <person name="Lucas S."/>
            <person name="Copeland A."/>
            <person name="Lapidus A."/>
            <person name="Glavina Del Rio T."/>
            <person name="Dalin E."/>
            <person name="Tice H."/>
            <person name="Bruce D."/>
            <person name="Goodwin L."/>
            <person name="Pitluck S."/>
            <person name="Chertkov O."/>
            <person name="Larimer F.W."/>
            <person name="Land M.L."/>
            <person name="Hauser L."/>
            <person name="Brettin T.S."/>
            <person name="Detter J.C."/>
            <person name="Han S."/>
            <person name="de Vos W.M."/>
            <person name="Janssen P.H."/>
            <person name="Smidt H."/>
        </authorList>
    </citation>
    <scope>NUCLEOTIDE SEQUENCE [LARGE SCALE GENOMIC DNA]</scope>
    <source>
        <strain evidence="2 3">Ellin514</strain>
    </source>
</reference>
<evidence type="ECO:0000313" key="3">
    <source>
        <dbReference type="Proteomes" id="UP000003688"/>
    </source>
</evidence>
<keyword evidence="1" id="KW-0812">Transmembrane</keyword>
<feature type="transmembrane region" description="Helical" evidence="1">
    <location>
        <begin position="17"/>
        <end position="37"/>
    </location>
</feature>
<keyword evidence="1" id="KW-0472">Membrane</keyword>
<dbReference type="Proteomes" id="UP000003688">
    <property type="component" value="Unassembled WGS sequence"/>
</dbReference>
<keyword evidence="1" id="KW-1133">Transmembrane helix</keyword>
<dbReference type="EMBL" id="ABOX02000091">
    <property type="protein sequence ID" value="EEF57027.1"/>
    <property type="molecule type" value="Genomic_DNA"/>
</dbReference>
<dbReference type="AlphaFoldDB" id="B9XSZ2"/>
<gene>
    <name evidence="2" type="ORF">Cflav_PD0073</name>
</gene>
<sequence length="75" mass="7982">MTIPQLSALLQGRRTPYFVSGCILILLSLMNPFAVVLGQTTLDHFSWAPLPASAQVGNSFPAMLQAVDLNGNPVA</sequence>
<organism evidence="2 3">
    <name type="scientific">Pedosphaera parvula (strain Ellin514)</name>
    <dbReference type="NCBI Taxonomy" id="320771"/>
    <lineage>
        <taxon>Bacteria</taxon>
        <taxon>Pseudomonadati</taxon>
        <taxon>Verrucomicrobiota</taxon>
        <taxon>Pedosphaerae</taxon>
        <taxon>Pedosphaerales</taxon>
        <taxon>Pedosphaeraceae</taxon>
        <taxon>Pedosphaera</taxon>
    </lineage>
</organism>
<evidence type="ECO:0000313" key="2">
    <source>
        <dbReference type="EMBL" id="EEF57027.1"/>
    </source>
</evidence>
<name>B9XSZ2_PEDPL</name>
<feature type="non-terminal residue" evidence="2">
    <location>
        <position position="75"/>
    </location>
</feature>